<gene>
    <name evidence="1" type="ORF">X975_04187</name>
</gene>
<dbReference type="AlphaFoldDB" id="A0A087UVJ4"/>
<sequence length="52" mass="5819">MKCSTTYKHTDHVTVHETNLALTNVSCYSNRNEILGLKIPSSVFTSFTTGNR</sequence>
<evidence type="ECO:0000313" key="2">
    <source>
        <dbReference type="Proteomes" id="UP000054359"/>
    </source>
</evidence>
<reference evidence="1 2" key="1">
    <citation type="submission" date="2013-11" db="EMBL/GenBank/DDBJ databases">
        <title>Genome sequencing of Stegodyphus mimosarum.</title>
        <authorList>
            <person name="Bechsgaard J."/>
        </authorList>
    </citation>
    <scope>NUCLEOTIDE SEQUENCE [LARGE SCALE GENOMIC DNA]</scope>
</reference>
<name>A0A087UVJ4_STEMI</name>
<dbReference type="Proteomes" id="UP000054359">
    <property type="component" value="Unassembled WGS sequence"/>
</dbReference>
<evidence type="ECO:0000313" key="1">
    <source>
        <dbReference type="EMBL" id="KFM81383.1"/>
    </source>
</evidence>
<keyword evidence="2" id="KW-1185">Reference proteome</keyword>
<dbReference type="EMBL" id="KK121845">
    <property type="protein sequence ID" value="KFM81383.1"/>
    <property type="molecule type" value="Genomic_DNA"/>
</dbReference>
<proteinExistence type="predicted"/>
<feature type="non-terminal residue" evidence="1">
    <location>
        <position position="52"/>
    </location>
</feature>
<organism evidence="1 2">
    <name type="scientific">Stegodyphus mimosarum</name>
    <name type="common">African social velvet spider</name>
    <dbReference type="NCBI Taxonomy" id="407821"/>
    <lineage>
        <taxon>Eukaryota</taxon>
        <taxon>Metazoa</taxon>
        <taxon>Ecdysozoa</taxon>
        <taxon>Arthropoda</taxon>
        <taxon>Chelicerata</taxon>
        <taxon>Arachnida</taxon>
        <taxon>Araneae</taxon>
        <taxon>Araneomorphae</taxon>
        <taxon>Entelegynae</taxon>
        <taxon>Eresoidea</taxon>
        <taxon>Eresidae</taxon>
        <taxon>Stegodyphus</taxon>
    </lineage>
</organism>
<protein>
    <submittedName>
        <fullName evidence="1">Uncharacterized protein</fullName>
    </submittedName>
</protein>
<accession>A0A087UVJ4</accession>